<keyword evidence="3" id="KW-1185">Reference proteome</keyword>
<evidence type="ECO:0000313" key="3">
    <source>
        <dbReference type="Proteomes" id="UP000006316"/>
    </source>
</evidence>
<sequence length="74" mass="8837">MQSVRPADELFFIHSFFVTKLEVTFSPEDIVREYQKRGTMENYIKEAKNSFRLDQMNSHSFQVNEVRMMLSLLT</sequence>
<dbReference type="InterPro" id="IPR025668">
    <property type="entry name" value="Tnp_DDE_dom"/>
</dbReference>
<organism evidence="2 3">
    <name type="scientific">Neobacillus bataviensis LMG 21833</name>
    <dbReference type="NCBI Taxonomy" id="1117379"/>
    <lineage>
        <taxon>Bacteria</taxon>
        <taxon>Bacillati</taxon>
        <taxon>Bacillota</taxon>
        <taxon>Bacilli</taxon>
        <taxon>Bacillales</taxon>
        <taxon>Bacillaceae</taxon>
        <taxon>Neobacillus</taxon>
    </lineage>
</organism>
<evidence type="ECO:0000259" key="1">
    <source>
        <dbReference type="Pfam" id="PF13701"/>
    </source>
</evidence>
<proteinExistence type="predicted"/>
<dbReference type="PATRIC" id="fig|1117379.3.peg.3551"/>
<protein>
    <submittedName>
        <fullName evidence="2">Transposase</fullName>
    </submittedName>
</protein>
<name>K6DZ42_9BACI</name>
<dbReference type="Pfam" id="PF13701">
    <property type="entry name" value="DDE_Tnp_1_4"/>
    <property type="match status" value="1"/>
</dbReference>
<accession>K6DZ42</accession>
<reference evidence="2 3" key="1">
    <citation type="journal article" date="2012" name="Front. Microbiol.">
        <title>Redundancy and modularity in membrane-associated dissimilatory nitrate reduction in Bacillus.</title>
        <authorList>
            <person name="Heylen K."/>
            <person name="Keltjens J."/>
        </authorList>
    </citation>
    <scope>NUCLEOTIDE SEQUENCE [LARGE SCALE GENOMIC DNA]</scope>
    <source>
        <strain evidence="3">LMG 21833T</strain>
    </source>
</reference>
<dbReference type="AlphaFoldDB" id="K6DZ42"/>
<dbReference type="Proteomes" id="UP000006316">
    <property type="component" value="Unassembled WGS sequence"/>
</dbReference>
<dbReference type="STRING" id="1117379.BABA_17112"/>
<evidence type="ECO:0000313" key="2">
    <source>
        <dbReference type="EMBL" id="EKN66151.1"/>
    </source>
</evidence>
<dbReference type="eggNOG" id="COG3385">
    <property type="taxonomic scope" value="Bacteria"/>
</dbReference>
<feature type="domain" description="Transposase DDE" evidence="1">
    <location>
        <begin position="2"/>
        <end position="73"/>
    </location>
</feature>
<dbReference type="EMBL" id="AJLS01000121">
    <property type="protein sequence ID" value="EKN66151.1"/>
    <property type="molecule type" value="Genomic_DNA"/>
</dbReference>
<comment type="caution">
    <text evidence="2">The sequence shown here is derived from an EMBL/GenBank/DDBJ whole genome shotgun (WGS) entry which is preliminary data.</text>
</comment>
<gene>
    <name evidence="2" type="ORF">BABA_17112</name>
</gene>